<comment type="caution">
    <text evidence="1">The sequence shown here is derived from an EMBL/GenBank/DDBJ whole genome shotgun (WGS) entry which is preliminary data.</text>
</comment>
<sequence>MKLSITNKCNYFFIGCITVGISTSVLADEGVRTKTSIPSYINNSDYKVGFGFDRGFSVVGQLYNKLNLSLGDDGMAADYIFLTGKFNQKLPFTWYASVGGFYDWDDSCHHGCGNPHHDSDHYFNDYGVRAPFGLDWNFASQWDTYAQLAPVINIPDDFDVEFQAALGIRYSF</sequence>
<organism evidence="1 2">
    <name type="scientific">Vibrio rumoiensis</name>
    <dbReference type="NCBI Taxonomy" id="76258"/>
    <lineage>
        <taxon>Bacteria</taxon>
        <taxon>Pseudomonadati</taxon>
        <taxon>Pseudomonadota</taxon>
        <taxon>Gammaproteobacteria</taxon>
        <taxon>Vibrionales</taxon>
        <taxon>Vibrionaceae</taxon>
        <taxon>Vibrio</taxon>
    </lineage>
</organism>
<keyword evidence="2" id="KW-1185">Reference proteome</keyword>
<reference evidence="1 2" key="1">
    <citation type="submission" date="2024-10" db="EMBL/GenBank/DDBJ databases">
        <authorList>
            <person name="Yibar A."/>
            <person name="Saticioglu I.B."/>
            <person name="Duman M."/>
            <person name="Ajmi N."/>
            <person name="Gurler F."/>
            <person name="Ay H."/>
            <person name="Onuk E."/>
            <person name="Guler S."/>
            <person name="Romalde J.L."/>
        </authorList>
    </citation>
    <scope>NUCLEOTIDE SEQUENCE [LARGE SCALE GENOMIC DNA]</scope>
    <source>
        <strain evidence="1 2">14-MA-B</strain>
    </source>
</reference>
<evidence type="ECO:0000313" key="1">
    <source>
        <dbReference type="EMBL" id="MFH0264926.1"/>
    </source>
</evidence>
<name>A0ABW7ITF7_9VIBR</name>
<dbReference type="EMBL" id="JBIHSN010000002">
    <property type="protein sequence ID" value="MFH0264926.1"/>
    <property type="molecule type" value="Genomic_DNA"/>
</dbReference>
<dbReference type="Proteomes" id="UP001607151">
    <property type="component" value="Unassembled WGS sequence"/>
</dbReference>
<proteinExistence type="predicted"/>
<evidence type="ECO:0008006" key="3">
    <source>
        <dbReference type="Google" id="ProtNLM"/>
    </source>
</evidence>
<evidence type="ECO:0000313" key="2">
    <source>
        <dbReference type="Proteomes" id="UP001607151"/>
    </source>
</evidence>
<accession>A0ABW7ITF7</accession>
<gene>
    <name evidence="1" type="ORF">ACGRQ9_05365</name>
</gene>
<dbReference type="RefSeq" id="WP_089140238.1">
    <property type="nucleotide sequence ID" value="NZ_AP018685.1"/>
</dbReference>
<protein>
    <recommendedName>
        <fullName evidence="3">Outer membrane protein beta-barrel domain-containing protein</fullName>
    </recommendedName>
</protein>